<dbReference type="PANTHER" id="PTHR41913">
    <property type="entry name" value="DUF1684 DOMAIN-CONTAINING PROTEIN"/>
    <property type="match status" value="1"/>
</dbReference>
<sequence length="200" mass="22985">MKHHISLLLLLICACGLAQTSEKMKSAKAYQMHLNEEFRNPEESPLSEEEIKEFKGLEFFKIDTAYTVEANFVRTPGEAPFVMPTTTERQPVYVKYGELYFFLKGKKRKLNVYQNQSFLSDPELYDYLFVPFTDDTNGETTYSGGRYMDLRIPEGDSIILDFNKAYNPYCAYSGNYSCPIPPEENHLDAEIAAGVKSYKK</sequence>
<feature type="chain" id="PRO_5045646628" evidence="1">
    <location>
        <begin position="21"/>
        <end position="200"/>
    </location>
</feature>
<keyword evidence="3" id="KW-1185">Reference proteome</keyword>
<feature type="signal peptide" evidence="1">
    <location>
        <begin position="1"/>
        <end position="20"/>
    </location>
</feature>
<dbReference type="Pfam" id="PF07920">
    <property type="entry name" value="DUF1684"/>
    <property type="match status" value="1"/>
</dbReference>
<dbReference type="EMBL" id="JAVRHQ010000026">
    <property type="protein sequence ID" value="MDT0644448.1"/>
    <property type="molecule type" value="Genomic_DNA"/>
</dbReference>
<organism evidence="2 3">
    <name type="scientific">Autumnicola tepida</name>
    <dbReference type="NCBI Taxonomy" id="3075595"/>
    <lineage>
        <taxon>Bacteria</taxon>
        <taxon>Pseudomonadati</taxon>
        <taxon>Bacteroidota</taxon>
        <taxon>Flavobacteriia</taxon>
        <taxon>Flavobacteriales</taxon>
        <taxon>Flavobacteriaceae</taxon>
        <taxon>Autumnicola</taxon>
    </lineage>
</organism>
<dbReference type="PROSITE" id="PS51257">
    <property type="entry name" value="PROKAR_LIPOPROTEIN"/>
    <property type="match status" value="1"/>
</dbReference>
<protein>
    <submittedName>
        <fullName evidence="2">DUF1684 domain-containing protein</fullName>
    </submittedName>
</protein>
<dbReference type="Proteomes" id="UP001262889">
    <property type="component" value="Unassembled WGS sequence"/>
</dbReference>
<evidence type="ECO:0000313" key="2">
    <source>
        <dbReference type="EMBL" id="MDT0644448.1"/>
    </source>
</evidence>
<gene>
    <name evidence="2" type="ORF">RM553_16535</name>
</gene>
<dbReference type="InterPro" id="IPR012467">
    <property type="entry name" value="DUF1684"/>
</dbReference>
<accession>A0ABU3CDN0</accession>
<evidence type="ECO:0000313" key="3">
    <source>
        <dbReference type="Proteomes" id="UP001262889"/>
    </source>
</evidence>
<name>A0ABU3CDN0_9FLAO</name>
<proteinExistence type="predicted"/>
<dbReference type="PANTHER" id="PTHR41913:SF1">
    <property type="entry name" value="DUF1684 DOMAIN-CONTAINING PROTEIN"/>
    <property type="match status" value="1"/>
</dbReference>
<keyword evidence="1" id="KW-0732">Signal</keyword>
<evidence type="ECO:0000256" key="1">
    <source>
        <dbReference type="SAM" id="SignalP"/>
    </source>
</evidence>
<dbReference type="RefSeq" id="WP_311536064.1">
    <property type="nucleotide sequence ID" value="NZ_JAVRHQ010000026.1"/>
</dbReference>
<reference evidence="2 3" key="1">
    <citation type="submission" date="2023-09" db="EMBL/GenBank/DDBJ databases">
        <authorList>
            <person name="Rey-Velasco X."/>
        </authorList>
    </citation>
    <scope>NUCLEOTIDE SEQUENCE [LARGE SCALE GENOMIC DNA]</scope>
    <source>
        <strain evidence="2 3">F363</strain>
    </source>
</reference>
<comment type="caution">
    <text evidence="2">The sequence shown here is derived from an EMBL/GenBank/DDBJ whole genome shotgun (WGS) entry which is preliminary data.</text>
</comment>